<dbReference type="PANTHER" id="PTHR24348:SF68">
    <property type="entry name" value="SERINE_THREONINE-PROTEIN KINASE ATG1C"/>
    <property type="match status" value="1"/>
</dbReference>
<reference evidence="3 4" key="1">
    <citation type="journal article" date="2018" name="J. Allergy Clin. Immunol.">
        <title>High-quality assembly of Dermatophagoides pteronyssinus genome and transcriptome reveals a wide range of novel allergens.</title>
        <authorList>
            <person name="Liu X.Y."/>
            <person name="Yang K.Y."/>
            <person name="Wang M.Q."/>
            <person name="Kwok J.S."/>
            <person name="Zeng X."/>
            <person name="Yang Z."/>
            <person name="Xiao X.J."/>
            <person name="Lau C.P."/>
            <person name="Li Y."/>
            <person name="Huang Z.M."/>
            <person name="Ba J.G."/>
            <person name="Yim A.K."/>
            <person name="Ouyang C.Y."/>
            <person name="Ngai S.M."/>
            <person name="Chan T.F."/>
            <person name="Leung E.L."/>
            <person name="Liu L."/>
            <person name="Liu Z.G."/>
            <person name="Tsui S.K."/>
        </authorList>
    </citation>
    <scope>NUCLEOTIDE SEQUENCE [LARGE SCALE GENOMIC DNA]</scope>
    <source>
        <strain evidence="3">Derp</strain>
    </source>
</reference>
<keyword evidence="4" id="KW-1185">Reference proteome</keyword>
<dbReference type="Pfam" id="PF00069">
    <property type="entry name" value="Pkinase"/>
    <property type="match status" value="1"/>
</dbReference>
<keyword evidence="3" id="KW-0418">Kinase</keyword>
<proteinExistence type="predicted"/>
<name>A0ABQ8JHX3_DERPT</name>
<protein>
    <submittedName>
        <fullName evidence="3">Serine/threonine-protein kinase ulk3</fullName>
    </submittedName>
</protein>
<evidence type="ECO:0000313" key="4">
    <source>
        <dbReference type="Proteomes" id="UP000887458"/>
    </source>
</evidence>
<comment type="caution">
    <text evidence="3">The sequence shown here is derived from an EMBL/GenBank/DDBJ whole genome shotgun (WGS) entry which is preliminary data.</text>
</comment>
<dbReference type="InterPro" id="IPR045269">
    <property type="entry name" value="Atg1-like"/>
</dbReference>
<dbReference type="Proteomes" id="UP000887458">
    <property type="component" value="Unassembled WGS sequence"/>
</dbReference>
<organism evidence="3 4">
    <name type="scientific">Dermatophagoides pteronyssinus</name>
    <name type="common">European house dust mite</name>
    <dbReference type="NCBI Taxonomy" id="6956"/>
    <lineage>
        <taxon>Eukaryota</taxon>
        <taxon>Metazoa</taxon>
        <taxon>Ecdysozoa</taxon>
        <taxon>Arthropoda</taxon>
        <taxon>Chelicerata</taxon>
        <taxon>Arachnida</taxon>
        <taxon>Acari</taxon>
        <taxon>Acariformes</taxon>
        <taxon>Sarcoptiformes</taxon>
        <taxon>Astigmata</taxon>
        <taxon>Psoroptidia</taxon>
        <taxon>Analgoidea</taxon>
        <taxon>Pyroglyphidae</taxon>
        <taxon>Dermatophagoidinae</taxon>
        <taxon>Dermatophagoides</taxon>
    </lineage>
</organism>
<dbReference type="PROSITE" id="PS50011">
    <property type="entry name" value="PROTEIN_KINASE_DOM"/>
    <property type="match status" value="1"/>
</dbReference>
<keyword evidence="3" id="KW-0808">Transferase</keyword>
<dbReference type="EMBL" id="NJHN03000037">
    <property type="protein sequence ID" value="KAH9421931.1"/>
    <property type="molecule type" value="Genomic_DNA"/>
</dbReference>
<dbReference type="PANTHER" id="PTHR24348">
    <property type="entry name" value="SERINE/THREONINE-PROTEIN KINASE UNC-51-RELATED"/>
    <property type="match status" value="1"/>
</dbReference>
<feature type="compositionally biased region" description="Low complexity" evidence="1">
    <location>
        <begin position="59"/>
        <end position="70"/>
    </location>
</feature>
<feature type="compositionally biased region" description="Basic and acidic residues" evidence="1">
    <location>
        <begin position="12"/>
        <end position="21"/>
    </location>
</feature>
<evidence type="ECO:0000313" key="3">
    <source>
        <dbReference type="EMBL" id="KAH9421931.1"/>
    </source>
</evidence>
<gene>
    <name evidence="3" type="primary">ULK3_1</name>
    <name evidence="3" type="ORF">DERP_002221</name>
</gene>
<feature type="domain" description="Protein kinase" evidence="2">
    <location>
        <begin position="146"/>
        <end position="442"/>
    </location>
</feature>
<feature type="compositionally biased region" description="Low complexity" evidence="1">
    <location>
        <begin position="82"/>
        <end position="96"/>
    </location>
</feature>
<dbReference type="InterPro" id="IPR000719">
    <property type="entry name" value="Prot_kinase_dom"/>
</dbReference>
<reference evidence="3 4" key="2">
    <citation type="journal article" date="2022" name="Mol. Biol. Evol.">
        <title>Comparative Genomics Reveals Insights into the Divergent Evolution of Astigmatic Mites and Household Pest Adaptations.</title>
        <authorList>
            <person name="Xiong Q."/>
            <person name="Wan A.T."/>
            <person name="Liu X."/>
            <person name="Fung C.S."/>
            <person name="Xiao X."/>
            <person name="Malainual N."/>
            <person name="Hou J."/>
            <person name="Wang L."/>
            <person name="Wang M."/>
            <person name="Yang K.Y."/>
            <person name="Cui Y."/>
            <person name="Leung E.L."/>
            <person name="Nong W."/>
            <person name="Shin S.K."/>
            <person name="Au S.W."/>
            <person name="Jeong K.Y."/>
            <person name="Chew F.T."/>
            <person name="Hui J.H."/>
            <person name="Leung T.F."/>
            <person name="Tungtrongchitr A."/>
            <person name="Zhong N."/>
            <person name="Liu Z."/>
            <person name="Tsui S.K."/>
        </authorList>
    </citation>
    <scope>NUCLEOTIDE SEQUENCE [LARGE SCALE GENOMIC DNA]</scope>
    <source>
        <strain evidence="3">Derp</strain>
    </source>
</reference>
<dbReference type="InterPro" id="IPR011009">
    <property type="entry name" value="Kinase-like_dom_sf"/>
</dbReference>
<accession>A0ABQ8JHX3</accession>
<dbReference type="SUPFAM" id="SSF56112">
    <property type="entry name" value="Protein kinase-like (PK-like)"/>
    <property type="match status" value="1"/>
</dbReference>
<evidence type="ECO:0000259" key="2">
    <source>
        <dbReference type="PROSITE" id="PS50011"/>
    </source>
</evidence>
<sequence length="444" mass="50895">MPYVTRDMANYAKEKGIHSDMENDDMTNVDATSCMSESDARKLREQPFSVAPTSENEGQSSSAVASSQTSCDQKPRQKSRSQQRSNAGSSASRASSMTGRRKSSTKSVAGSSGVKLSTRYESPNKDLSFNEKMIRYTFGLLRSNIIKLYEMEGSANVDRSKEFKGYKIDYNIVLVTKQKDSDRIVKTTHKNEEFREFPLCCKVYDLSRRPMDPIKSDYLKILRSLARKHPSIIQTWGIFYDSKQQQILIIQEYLSHGSMETYLKVKNYPCFDEKKASEIAQQLAMALDFLGDMGISHRSLSPRYIMIAHREPVRVKLAGFRSAMIYWDIRRENVNLVPCVALADRPPEPEFQAPEVYGDAMTEAFDPVHADIWSFGASIYYILTKKYPYDFSRENPRIEEEIQTNVRQTKTSSQCQNFLSRILCSNADQRIKFDKITGHPWIMK</sequence>
<evidence type="ECO:0000256" key="1">
    <source>
        <dbReference type="SAM" id="MobiDB-lite"/>
    </source>
</evidence>
<feature type="region of interest" description="Disordered" evidence="1">
    <location>
        <begin position="1"/>
        <end position="121"/>
    </location>
</feature>
<dbReference type="GO" id="GO:0016301">
    <property type="term" value="F:kinase activity"/>
    <property type="evidence" value="ECO:0007669"/>
    <property type="project" value="UniProtKB-KW"/>
</dbReference>
<dbReference type="Gene3D" id="1.10.510.10">
    <property type="entry name" value="Transferase(Phosphotransferase) domain 1"/>
    <property type="match status" value="1"/>
</dbReference>